<dbReference type="AlphaFoldDB" id="Q171Q0"/>
<dbReference type="EMBL" id="CH477449">
    <property type="protein sequence ID" value="EAT40704.1"/>
    <property type="molecule type" value="Genomic_DNA"/>
</dbReference>
<reference evidence="1" key="2">
    <citation type="journal article" date="2007" name="Science">
        <title>Genome sequence of Aedes aegypti, a major arbovirus vector.</title>
        <authorList>
            <person name="Nene V."/>
            <person name="Wortman J.R."/>
            <person name="Lawson D."/>
            <person name="Haas B."/>
            <person name="Kodira C."/>
            <person name="Tu Z.J."/>
            <person name="Loftus B."/>
            <person name="Xi Z."/>
            <person name="Megy K."/>
            <person name="Grabherr M."/>
            <person name="Ren Q."/>
            <person name="Zdobnov E.M."/>
            <person name="Lobo N.F."/>
            <person name="Campbell K.S."/>
            <person name="Brown S.E."/>
            <person name="Bonaldo M.F."/>
            <person name="Zhu J."/>
            <person name="Sinkins S.P."/>
            <person name="Hogenkamp D.G."/>
            <person name="Amedeo P."/>
            <person name="Arensburger P."/>
            <person name="Atkinson P.W."/>
            <person name="Bidwell S."/>
            <person name="Biedler J."/>
            <person name="Birney E."/>
            <person name="Bruggner R.V."/>
            <person name="Costas J."/>
            <person name="Coy M.R."/>
            <person name="Crabtree J."/>
            <person name="Crawford M."/>
            <person name="Debruyn B."/>
            <person name="Decaprio D."/>
            <person name="Eiglmeier K."/>
            <person name="Eisenstadt E."/>
            <person name="El-Dorry H."/>
            <person name="Gelbart W.M."/>
            <person name="Gomes S.L."/>
            <person name="Hammond M."/>
            <person name="Hannick L.I."/>
            <person name="Hogan J.R."/>
            <person name="Holmes M.H."/>
            <person name="Jaffe D."/>
            <person name="Johnston J.S."/>
            <person name="Kennedy R.C."/>
            <person name="Koo H."/>
            <person name="Kravitz S."/>
            <person name="Kriventseva E.V."/>
            <person name="Kulp D."/>
            <person name="Labutti K."/>
            <person name="Lee E."/>
            <person name="Li S."/>
            <person name="Lovin D.D."/>
            <person name="Mao C."/>
            <person name="Mauceli E."/>
            <person name="Menck C.F."/>
            <person name="Miller J.R."/>
            <person name="Montgomery P."/>
            <person name="Mori A."/>
            <person name="Nascimento A.L."/>
            <person name="Naveira H.F."/>
            <person name="Nusbaum C."/>
            <person name="O'leary S."/>
            <person name="Orvis J."/>
            <person name="Pertea M."/>
            <person name="Quesneville H."/>
            <person name="Reidenbach K.R."/>
            <person name="Rogers Y.H."/>
            <person name="Roth C.W."/>
            <person name="Schneider J.R."/>
            <person name="Schatz M."/>
            <person name="Shumway M."/>
            <person name="Stanke M."/>
            <person name="Stinson E.O."/>
            <person name="Tubio J.M."/>
            <person name="Vanzee J.P."/>
            <person name="Verjovski-Almeida S."/>
            <person name="Werner D."/>
            <person name="White O."/>
            <person name="Wyder S."/>
            <person name="Zeng Q."/>
            <person name="Zhao Q."/>
            <person name="Zhao Y."/>
            <person name="Hill C.A."/>
            <person name="Raikhel A.S."/>
            <person name="Soares M.B."/>
            <person name="Knudson D.L."/>
            <person name="Lee N.H."/>
            <person name="Galagan J."/>
            <person name="Salzberg S.L."/>
            <person name="Paulsen I.T."/>
            <person name="Dimopoulos G."/>
            <person name="Collins F.H."/>
            <person name="Birren B."/>
            <person name="Fraser-Liggett C.M."/>
            <person name="Severson D.W."/>
        </authorList>
    </citation>
    <scope>NUCLEOTIDE SEQUENCE [LARGE SCALE GENOMIC DNA]</scope>
    <source>
        <strain evidence="1">Liverpool</strain>
    </source>
</reference>
<reference evidence="1" key="3">
    <citation type="submission" date="2012-09" db="EMBL/GenBank/DDBJ databases">
        <authorList>
            <consortium name="VectorBase"/>
        </authorList>
    </citation>
    <scope>NUCLEOTIDE SEQUENCE</scope>
    <source>
        <strain evidence="1">Liverpool</strain>
    </source>
</reference>
<gene>
    <name evidence="1" type="ORF">AaeL_AAEL007571</name>
</gene>
<organism evidence="1 2">
    <name type="scientific">Aedes aegypti</name>
    <name type="common">Yellowfever mosquito</name>
    <name type="synonym">Culex aegypti</name>
    <dbReference type="NCBI Taxonomy" id="7159"/>
    <lineage>
        <taxon>Eukaryota</taxon>
        <taxon>Metazoa</taxon>
        <taxon>Ecdysozoa</taxon>
        <taxon>Arthropoda</taxon>
        <taxon>Hexapoda</taxon>
        <taxon>Insecta</taxon>
        <taxon>Pterygota</taxon>
        <taxon>Neoptera</taxon>
        <taxon>Endopterygota</taxon>
        <taxon>Diptera</taxon>
        <taxon>Nematocera</taxon>
        <taxon>Culicoidea</taxon>
        <taxon>Culicidae</taxon>
        <taxon>Culicinae</taxon>
        <taxon>Aedini</taxon>
        <taxon>Aedes</taxon>
        <taxon>Stegomyia</taxon>
    </lineage>
</organism>
<proteinExistence type="predicted"/>
<dbReference type="PaxDb" id="7159-AAEL007571-PA"/>
<reference evidence="1" key="1">
    <citation type="submission" date="2005-10" db="EMBL/GenBank/DDBJ databases">
        <authorList>
            <person name="Loftus B.J."/>
            <person name="Nene V.M."/>
            <person name="Hannick L.I."/>
            <person name="Bidwell S."/>
            <person name="Haas B."/>
            <person name="Amedeo P."/>
            <person name="Orvis J."/>
            <person name="Wortman J.R."/>
            <person name="White O.R."/>
            <person name="Salzberg S."/>
            <person name="Shumway M."/>
            <person name="Koo H."/>
            <person name="Zhao Y."/>
            <person name="Holmes M."/>
            <person name="Miller J."/>
            <person name="Schatz M."/>
            <person name="Pop M."/>
            <person name="Pai G."/>
            <person name="Utterback T."/>
            <person name="Rogers Y.-H."/>
            <person name="Kravitz S."/>
            <person name="Fraser C.M."/>
        </authorList>
    </citation>
    <scope>NUCLEOTIDE SEQUENCE</scope>
    <source>
        <strain evidence="1">Liverpool</strain>
    </source>
</reference>
<sequence length="55" mass="5907">DRPFYYEQLCGRLRRGPGTITARCASVGMTSQSLVSPLLSGQACCPIIAVGYTQL</sequence>
<evidence type="ECO:0000313" key="1">
    <source>
        <dbReference type="EMBL" id="EAT40704.1"/>
    </source>
</evidence>
<dbReference type="Proteomes" id="UP000682892">
    <property type="component" value="Unassembled WGS sequence"/>
</dbReference>
<accession>Q171Q0</accession>
<name>Q171Q0_AEDAE</name>
<dbReference type="HOGENOM" id="CLU_3038228_0_0_1"/>
<feature type="non-terminal residue" evidence="1">
    <location>
        <position position="1"/>
    </location>
</feature>
<protein>
    <submittedName>
        <fullName evidence="1">AAEL007571-PA</fullName>
    </submittedName>
</protein>
<evidence type="ECO:0000313" key="2">
    <source>
        <dbReference type="Proteomes" id="UP000682892"/>
    </source>
</evidence>